<sequence length="1080" mass="118167">MSSLPQTTKIVTSLSQNCANIVTLLFSLGGNWEQYLFPEGELISKTPNPTPIDPISTLFDSLRLGAPLCELYNRLGLSELEVVDVADIPKGAANQHRCKQATFKFLVALKDELGLPDEQRFEIRDLYNDDTNGHVKVLKTINIILDQLSSMGLMPIRKSLPIPFAVPSDQPPRDKVSNRDMTIAELLSTERSYVASLEELQAYQNTVYQRKLVSTEVGRSIFANLNELIDFQRRFLSALESALARSNNEQRIGAVFIDHEDGFKVYGPYCVNYIDVNLILPSHFGSLQPLASVIEPTRGLPSYLIRPVQRLAKYPLLLRQLILLSQDTNYPYTDELKKAEECTLRIADMINEAKRREENRRLKIRLATAVEDWKGLEIMEMGDLQLADRFLMEAHDIEREYHLFLFDKILLCCKEVPNNKKKVPAKKQRASQTDAVERFTLKGNIYIHSIAEVQDTSKKPSYFGLKIYWRDGPDLESFSIKCLNVEQCKMWKAKADALVDEAKVRRKSLAERNAYASGTQLNHNIIKLPNGSSPAGRRPALLVEPDDDDVNSDVGSQVSSQGSLMLPQGAYSSPDRPPTRSMSSPAPARNSGGVPTSPGPPHLQRKFSNVDGRITLPPPPPSAPPPMPSSPARPRAATTGTGYAPSNFSLTGNGPPSPTRYTQQQPVAVSGQYSPTRSSLSSSASNSNEDLGARYSQLSNGSSNPPQLVRRNTGPLLDVDSGYADDSDGSVGMGRLRKQSGSDESLRGHLRGLSGDASAYYNQPPIQQQMQQMMPQQGQYYPPASGPGMYGYRPTSNGYNESQGDDSGYSSRSSSSSSFASVRARTASGNAILMSAPNNNGAPPLPVPAFPYLPSPPTTPSAHRYPPASKSSEELRRDREQPQRRELGNTQLPPLPPIPALGTASIDGYFGSHDGLITGSNSKGPTIISPPARSASAVASSLRQSQPPPARKSSNDYSNEVVPPLVSAAPVTRTSTSPLPPGGVRVRFHLGPDSFLIGISGPDFALTDLIAKIDKKLRAVGRGGLYDGARLRYKDEDGDYITMRSDEDFGMAVEVARLIQIMHGASSRAVEQAVVDVYVQ</sequence>
<dbReference type="EMBL" id="QEAO01000010">
    <property type="protein sequence ID" value="TPX35050.1"/>
    <property type="molecule type" value="Genomic_DNA"/>
</dbReference>
<dbReference type="GO" id="GO:0005085">
    <property type="term" value="F:guanyl-nucleotide exchange factor activity"/>
    <property type="evidence" value="ECO:0007669"/>
    <property type="project" value="InterPro"/>
</dbReference>
<feature type="domain" description="DH" evidence="2">
    <location>
        <begin position="178"/>
        <end position="353"/>
    </location>
</feature>
<feature type="region of interest" description="Disordered" evidence="1">
    <location>
        <begin position="921"/>
        <end position="960"/>
    </location>
</feature>
<evidence type="ECO:0008006" key="7">
    <source>
        <dbReference type="Google" id="ProtNLM"/>
    </source>
</evidence>
<name>A0A507C0J0_9FUNG</name>
<dbReference type="PROSITE" id="PS50010">
    <property type="entry name" value="DH_2"/>
    <property type="match status" value="1"/>
</dbReference>
<dbReference type="InterPro" id="IPR011993">
    <property type="entry name" value="PH-like_dom_sf"/>
</dbReference>
<reference evidence="5 6" key="1">
    <citation type="journal article" date="2019" name="Sci. Rep.">
        <title>Comparative genomics of chytrid fungi reveal insights into the obligate biotrophic and pathogenic lifestyle of Synchytrium endobioticum.</title>
        <authorList>
            <person name="van de Vossenberg B.T.L.H."/>
            <person name="Warris S."/>
            <person name="Nguyen H.D.T."/>
            <person name="van Gent-Pelzer M.P.E."/>
            <person name="Joly D.L."/>
            <person name="van de Geest H.C."/>
            <person name="Bonants P.J.M."/>
            <person name="Smith D.S."/>
            <person name="Levesque C.A."/>
            <person name="van der Lee T.A.J."/>
        </authorList>
    </citation>
    <scope>NUCLEOTIDE SEQUENCE [LARGE SCALE GENOMIC DNA]</scope>
    <source>
        <strain evidence="5 6">JEL517</strain>
    </source>
</reference>
<dbReference type="GeneID" id="42003615"/>
<evidence type="ECO:0000313" key="5">
    <source>
        <dbReference type="EMBL" id="TPX35050.1"/>
    </source>
</evidence>
<dbReference type="Pfam" id="PF06395">
    <property type="entry name" value="CDC24"/>
    <property type="match status" value="1"/>
</dbReference>
<dbReference type="Pfam" id="PF00621">
    <property type="entry name" value="RhoGEF"/>
    <property type="match status" value="1"/>
</dbReference>
<dbReference type="InterPro" id="IPR053026">
    <property type="entry name" value="CDC42_GEF"/>
</dbReference>
<dbReference type="InterPro" id="IPR036872">
    <property type="entry name" value="CH_dom_sf"/>
</dbReference>
<keyword evidence="6" id="KW-1185">Reference proteome</keyword>
<dbReference type="InterPro" id="IPR001715">
    <property type="entry name" value="CH_dom"/>
</dbReference>
<dbReference type="SMART" id="SM00325">
    <property type="entry name" value="RhoGEF"/>
    <property type="match status" value="1"/>
</dbReference>
<feature type="compositionally biased region" description="Low complexity" evidence="1">
    <location>
        <begin position="760"/>
        <end position="783"/>
    </location>
</feature>
<feature type="compositionally biased region" description="Basic and acidic residues" evidence="1">
    <location>
        <begin position="871"/>
        <end position="887"/>
    </location>
</feature>
<dbReference type="InterPro" id="IPR033511">
    <property type="entry name" value="Cdc24/Scd1_PH_dom"/>
</dbReference>
<protein>
    <recommendedName>
        <fullName evidence="7">DH domain-containing protein</fullName>
    </recommendedName>
</protein>
<dbReference type="GO" id="GO:0005634">
    <property type="term" value="C:nucleus"/>
    <property type="evidence" value="ECO:0007669"/>
    <property type="project" value="TreeGrafter"/>
</dbReference>
<dbReference type="CDD" id="cd05992">
    <property type="entry name" value="PB1"/>
    <property type="match status" value="1"/>
</dbReference>
<feature type="compositionally biased region" description="Pro residues" evidence="1">
    <location>
        <begin position="616"/>
        <end position="631"/>
    </location>
</feature>
<feature type="compositionally biased region" description="Polar residues" evidence="1">
    <location>
        <begin position="696"/>
        <end position="706"/>
    </location>
</feature>
<dbReference type="Proteomes" id="UP000319731">
    <property type="component" value="Unassembled WGS sequence"/>
</dbReference>
<gene>
    <name evidence="5" type="ORF">SmJEL517_g02390</name>
</gene>
<feature type="compositionally biased region" description="Pro residues" evidence="1">
    <location>
        <begin position="847"/>
        <end position="859"/>
    </location>
</feature>
<evidence type="ECO:0000259" key="2">
    <source>
        <dbReference type="PROSITE" id="PS50010"/>
    </source>
</evidence>
<dbReference type="CDD" id="cd00160">
    <property type="entry name" value="RhoGEF"/>
    <property type="match status" value="1"/>
</dbReference>
<dbReference type="PROSITE" id="PS50021">
    <property type="entry name" value="CH"/>
    <property type="match status" value="1"/>
</dbReference>
<dbReference type="AlphaFoldDB" id="A0A507C0J0"/>
<feature type="region of interest" description="Disordered" evidence="1">
    <location>
        <begin position="847"/>
        <end position="903"/>
    </location>
</feature>
<dbReference type="InterPro" id="IPR035899">
    <property type="entry name" value="DBL_dom_sf"/>
</dbReference>
<dbReference type="CDD" id="cd00014">
    <property type="entry name" value="CH_SF"/>
    <property type="match status" value="1"/>
</dbReference>
<feature type="region of interest" description="Disordered" evidence="1">
    <location>
        <begin position="527"/>
        <end position="821"/>
    </location>
</feature>
<organism evidence="5 6">
    <name type="scientific">Synchytrium microbalum</name>
    <dbReference type="NCBI Taxonomy" id="1806994"/>
    <lineage>
        <taxon>Eukaryota</taxon>
        <taxon>Fungi</taxon>
        <taxon>Fungi incertae sedis</taxon>
        <taxon>Chytridiomycota</taxon>
        <taxon>Chytridiomycota incertae sedis</taxon>
        <taxon>Chytridiomycetes</taxon>
        <taxon>Synchytriales</taxon>
        <taxon>Synchytriaceae</taxon>
        <taxon>Synchytrium</taxon>
    </lineage>
</organism>
<feature type="domain" description="Calponin-homology (CH)" evidence="3">
    <location>
        <begin position="29"/>
        <end position="148"/>
    </location>
</feature>
<dbReference type="GO" id="GO:0035556">
    <property type="term" value="P:intracellular signal transduction"/>
    <property type="evidence" value="ECO:0007669"/>
    <property type="project" value="InterPro"/>
</dbReference>
<dbReference type="GO" id="GO:0005737">
    <property type="term" value="C:cytoplasm"/>
    <property type="evidence" value="ECO:0007669"/>
    <property type="project" value="TreeGrafter"/>
</dbReference>
<dbReference type="Pfam" id="PF00564">
    <property type="entry name" value="PB1"/>
    <property type="match status" value="1"/>
</dbReference>
<dbReference type="Gene3D" id="1.10.418.10">
    <property type="entry name" value="Calponin-like domain"/>
    <property type="match status" value="1"/>
</dbReference>
<feature type="compositionally biased region" description="Low complexity" evidence="1">
    <location>
        <begin position="807"/>
        <end position="821"/>
    </location>
</feature>
<evidence type="ECO:0000259" key="3">
    <source>
        <dbReference type="PROSITE" id="PS50021"/>
    </source>
</evidence>
<feature type="compositionally biased region" description="Polar residues" evidence="1">
    <location>
        <begin position="638"/>
        <end position="673"/>
    </location>
</feature>
<evidence type="ECO:0000313" key="6">
    <source>
        <dbReference type="Proteomes" id="UP000319731"/>
    </source>
</evidence>
<dbReference type="GO" id="GO:0030010">
    <property type="term" value="P:establishment of cell polarity"/>
    <property type="evidence" value="ECO:0007669"/>
    <property type="project" value="TreeGrafter"/>
</dbReference>
<dbReference type="CDD" id="cd13246">
    <property type="entry name" value="PH_Scd1"/>
    <property type="match status" value="1"/>
</dbReference>
<dbReference type="OrthoDB" id="1594986at2759"/>
<evidence type="ECO:0000259" key="4">
    <source>
        <dbReference type="PROSITE" id="PS51745"/>
    </source>
</evidence>
<dbReference type="InterPro" id="IPR010481">
    <property type="entry name" value="Cdc24/Scd1_N"/>
</dbReference>
<dbReference type="InterPro" id="IPR000270">
    <property type="entry name" value="PB1_dom"/>
</dbReference>
<dbReference type="GO" id="GO:0000935">
    <property type="term" value="C:division septum"/>
    <property type="evidence" value="ECO:0007669"/>
    <property type="project" value="TreeGrafter"/>
</dbReference>
<dbReference type="InterPro" id="IPR053793">
    <property type="entry name" value="PB1-like"/>
</dbReference>
<dbReference type="PROSITE" id="PS51745">
    <property type="entry name" value="PB1"/>
    <property type="match status" value="1"/>
</dbReference>
<dbReference type="PANTHER" id="PTHR47339:SF1">
    <property type="entry name" value="CELL DIVISION CONTROL PROTEIN 24"/>
    <property type="match status" value="1"/>
</dbReference>
<dbReference type="PANTHER" id="PTHR47339">
    <property type="entry name" value="CELL DIVISION CONTROL PROTEIN 24"/>
    <property type="match status" value="1"/>
</dbReference>
<dbReference type="SUPFAM" id="SSF47576">
    <property type="entry name" value="Calponin-homology domain, CH-domain"/>
    <property type="match status" value="1"/>
</dbReference>
<dbReference type="PROSITE" id="PS00741">
    <property type="entry name" value="DH_1"/>
    <property type="match status" value="1"/>
</dbReference>
<comment type="caution">
    <text evidence="5">The sequence shown here is derived from an EMBL/GenBank/DDBJ whole genome shotgun (WGS) entry which is preliminary data.</text>
</comment>
<dbReference type="SUPFAM" id="SSF50729">
    <property type="entry name" value="PH domain-like"/>
    <property type="match status" value="1"/>
</dbReference>
<dbReference type="RefSeq" id="XP_031025635.1">
    <property type="nucleotide sequence ID" value="XM_031168318.1"/>
</dbReference>
<feature type="compositionally biased region" description="Low complexity" evidence="1">
    <location>
        <begin position="674"/>
        <end position="687"/>
    </location>
</feature>
<feature type="domain" description="PB1" evidence="4">
    <location>
        <begin position="983"/>
        <end position="1064"/>
    </location>
</feature>
<dbReference type="InterPro" id="IPR000219">
    <property type="entry name" value="DH_dom"/>
</dbReference>
<dbReference type="GO" id="GO:0043332">
    <property type="term" value="C:mating projection tip"/>
    <property type="evidence" value="ECO:0007669"/>
    <property type="project" value="TreeGrafter"/>
</dbReference>
<dbReference type="Gene3D" id="2.30.29.30">
    <property type="entry name" value="Pleckstrin-homology domain (PH domain)/Phosphotyrosine-binding domain (PTB)"/>
    <property type="match status" value="1"/>
</dbReference>
<dbReference type="InterPro" id="IPR001331">
    <property type="entry name" value="GDS_CDC24_CS"/>
</dbReference>
<dbReference type="Pfam" id="PF15411">
    <property type="entry name" value="PH_10"/>
    <property type="match status" value="1"/>
</dbReference>
<feature type="compositionally biased region" description="Low complexity" evidence="1">
    <location>
        <begin position="929"/>
        <end position="945"/>
    </location>
</feature>
<dbReference type="SUPFAM" id="SSF54277">
    <property type="entry name" value="CAD &amp; PB1 domains"/>
    <property type="match status" value="1"/>
</dbReference>
<feature type="compositionally biased region" description="Low complexity" evidence="1">
    <location>
        <begin position="552"/>
        <end position="563"/>
    </location>
</feature>
<proteinExistence type="predicted"/>
<dbReference type="Gene3D" id="1.20.900.10">
    <property type="entry name" value="Dbl homology (DH) domain"/>
    <property type="match status" value="1"/>
</dbReference>
<dbReference type="Gene3D" id="3.10.20.90">
    <property type="entry name" value="Phosphatidylinositol 3-kinase Catalytic Subunit, Chain A, domain 1"/>
    <property type="match status" value="1"/>
</dbReference>
<dbReference type="GO" id="GO:0031106">
    <property type="term" value="P:septin ring organization"/>
    <property type="evidence" value="ECO:0007669"/>
    <property type="project" value="TreeGrafter"/>
</dbReference>
<evidence type="ECO:0000256" key="1">
    <source>
        <dbReference type="SAM" id="MobiDB-lite"/>
    </source>
</evidence>
<dbReference type="SUPFAM" id="SSF48065">
    <property type="entry name" value="DBL homology domain (DH-domain)"/>
    <property type="match status" value="1"/>
</dbReference>
<dbReference type="STRING" id="1806994.A0A507C0J0"/>
<accession>A0A507C0J0</accession>